<protein>
    <submittedName>
        <fullName evidence="2">C2H2-type domain-containing protein</fullName>
    </submittedName>
</protein>
<proteinExistence type="predicted"/>
<evidence type="ECO:0000313" key="2">
    <source>
        <dbReference type="WBParaSite" id="ES5_v2.g14612.t1"/>
    </source>
</evidence>
<evidence type="ECO:0000313" key="1">
    <source>
        <dbReference type="Proteomes" id="UP000887579"/>
    </source>
</evidence>
<reference evidence="2" key="1">
    <citation type="submission" date="2022-11" db="UniProtKB">
        <authorList>
            <consortium name="WormBaseParasite"/>
        </authorList>
    </citation>
    <scope>IDENTIFICATION</scope>
</reference>
<sequence>MHKPKNIKCNFCEKAFGLERDLRYHQTNRCKRKRLAESSSDTVTKKKKPKSDDEILRNLLAKLPPHLKIIDTSEMVTTSTQTDTVVHDAGLQVYIEQPYYNPSPDQQYSTQTEPMYTNQYQQTYTIPCPNYADWRHSETQTQNPTNTIGTATPYWHGNESGTQTWYPSDEPQMIDSYSMTDELNYMN</sequence>
<name>A0AC34FBQ9_9BILA</name>
<dbReference type="Proteomes" id="UP000887579">
    <property type="component" value="Unplaced"/>
</dbReference>
<organism evidence="1 2">
    <name type="scientific">Panagrolaimus sp. ES5</name>
    <dbReference type="NCBI Taxonomy" id="591445"/>
    <lineage>
        <taxon>Eukaryota</taxon>
        <taxon>Metazoa</taxon>
        <taxon>Ecdysozoa</taxon>
        <taxon>Nematoda</taxon>
        <taxon>Chromadorea</taxon>
        <taxon>Rhabditida</taxon>
        <taxon>Tylenchina</taxon>
        <taxon>Panagrolaimomorpha</taxon>
        <taxon>Panagrolaimoidea</taxon>
        <taxon>Panagrolaimidae</taxon>
        <taxon>Panagrolaimus</taxon>
    </lineage>
</organism>
<accession>A0AC34FBQ9</accession>
<dbReference type="WBParaSite" id="ES5_v2.g14612.t1">
    <property type="protein sequence ID" value="ES5_v2.g14612.t1"/>
    <property type="gene ID" value="ES5_v2.g14612"/>
</dbReference>